<keyword evidence="2" id="KW-1185">Reference proteome</keyword>
<dbReference type="OrthoDB" id="3693493at2"/>
<protein>
    <recommendedName>
        <fullName evidence="3">RiboL-PSP-HEPN domain-containing protein</fullName>
    </recommendedName>
</protein>
<evidence type="ECO:0000313" key="1">
    <source>
        <dbReference type="EMBL" id="CCM63470.1"/>
    </source>
</evidence>
<reference evidence="1 2" key="1">
    <citation type="journal article" date="2013" name="ISME J.">
        <title>Metabolic model for the filamentous 'Candidatus Microthrix parvicella' based on genomic and metagenomic analyses.</title>
        <authorList>
            <person name="Jon McIlroy S."/>
            <person name="Kristiansen R."/>
            <person name="Albertsen M."/>
            <person name="Michael Karst S."/>
            <person name="Rossetti S."/>
            <person name="Lund Nielsen J."/>
            <person name="Tandoi V."/>
            <person name="James Seviour R."/>
            <person name="Nielsen P.H."/>
        </authorList>
    </citation>
    <scope>NUCLEOTIDE SEQUENCE [LARGE SCALE GENOMIC DNA]</scope>
    <source>
        <strain evidence="1 2">RN1</strain>
    </source>
</reference>
<gene>
    <name evidence="1" type="ORF">BN381_230005</name>
</gene>
<organism evidence="1 2">
    <name type="scientific">Candidatus Neomicrothrix parvicella RN1</name>
    <dbReference type="NCBI Taxonomy" id="1229780"/>
    <lineage>
        <taxon>Bacteria</taxon>
        <taxon>Bacillati</taxon>
        <taxon>Actinomycetota</taxon>
        <taxon>Acidimicrobiia</taxon>
        <taxon>Acidimicrobiales</taxon>
        <taxon>Microthrixaceae</taxon>
        <taxon>Candidatus Neomicrothrix</taxon>
    </lineage>
</organism>
<dbReference type="Proteomes" id="UP000018291">
    <property type="component" value="Unassembled WGS sequence"/>
</dbReference>
<dbReference type="eggNOG" id="ENOG502ZJXJ">
    <property type="taxonomic scope" value="Bacteria"/>
</dbReference>
<sequence>MGYSKSLALESWLTSRRKSIALIAEAHVAMGEVDGPGRPLELGRPLAHSYILRLVAEFQGFTRDLHDLSAEHIVSVAAPPPELNALLTAAITRGRAIDSGNATMTALRMDFGRLGVRNLEGKLGTINAAWARPGGKDPGKFDALVSLRNALAHGNQRQVDEYQRQVDEYRRQGHLDTVSWARNQLPVLNRLSRAFDTILWEHLRTRTGVPPW</sequence>
<accession>R4YYP5</accession>
<proteinExistence type="predicted"/>
<comment type="caution">
    <text evidence="1">The sequence shown here is derived from an EMBL/GenBank/DDBJ whole genome shotgun (WGS) entry which is preliminary data.</text>
</comment>
<dbReference type="EMBL" id="CANL01000016">
    <property type="protein sequence ID" value="CCM63470.1"/>
    <property type="molecule type" value="Genomic_DNA"/>
</dbReference>
<dbReference type="HOGENOM" id="CLU_1388871_0_0_11"/>
<dbReference type="RefSeq" id="WP_012226086.1">
    <property type="nucleotide sequence ID" value="NZ_HG422565.1"/>
</dbReference>
<name>R4YYP5_9ACTN</name>
<evidence type="ECO:0000313" key="2">
    <source>
        <dbReference type="Proteomes" id="UP000018291"/>
    </source>
</evidence>
<dbReference type="AlphaFoldDB" id="R4YYP5"/>
<evidence type="ECO:0008006" key="3">
    <source>
        <dbReference type="Google" id="ProtNLM"/>
    </source>
</evidence>